<evidence type="ECO:0000313" key="3">
    <source>
        <dbReference type="EMBL" id="CAE0718045.1"/>
    </source>
</evidence>
<dbReference type="EMBL" id="HBIX01014766">
    <property type="protein sequence ID" value="CAE0718045.1"/>
    <property type="molecule type" value="Transcribed_RNA"/>
</dbReference>
<organism evidence="4">
    <name type="scientific">Pseudo-nitzschia australis</name>
    <dbReference type="NCBI Taxonomy" id="44445"/>
    <lineage>
        <taxon>Eukaryota</taxon>
        <taxon>Sar</taxon>
        <taxon>Stramenopiles</taxon>
        <taxon>Ochrophyta</taxon>
        <taxon>Bacillariophyta</taxon>
        <taxon>Bacillariophyceae</taxon>
        <taxon>Bacillariophycidae</taxon>
        <taxon>Bacillariales</taxon>
        <taxon>Bacillariaceae</taxon>
        <taxon>Pseudo-nitzschia</taxon>
    </lineage>
</organism>
<evidence type="ECO:0000313" key="2">
    <source>
        <dbReference type="EMBL" id="CAE0718044.1"/>
    </source>
</evidence>
<proteinExistence type="predicted"/>
<gene>
    <name evidence="2" type="ORF">PAUS00366_LOCUS10797</name>
    <name evidence="3" type="ORF">PAUS00366_LOCUS10798</name>
    <name evidence="4" type="ORF">PAUS00366_LOCUS10799</name>
    <name evidence="5" type="ORF">PAUS00366_LOCUS10800</name>
</gene>
<evidence type="ECO:0000256" key="1">
    <source>
        <dbReference type="SAM" id="MobiDB-lite"/>
    </source>
</evidence>
<protein>
    <submittedName>
        <fullName evidence="4">Uncharacterized protein</fullName>
    </submittedName>
</protein>
<name>A0A6U9YYG3_9STRA</name>
<dbReference type="EMBL" id="HBIX01014765">
    <property type="protein sequence ID" value="CAE0718044.1"/>
    <property type="molecule type" value="Transcribed_RNA"/>
</dbReference>
<dbReference type="EMBL" id="HBIX01014767">
    <property type="protein sequence ID" value="CAE0718046.1"/>
    <property type="molecule type" value="Transcribed_RNA"/>
</dbReference>
<evidence type="ECO:0000313" key="5">
    <source>
        <dbReference type="EMBL" id="CAE0718047.1"/>
    </source>
</evidence>
<feature type="compositionally biased region" description="Basic residues" evidence="1">
    <location>
        <begin position="1"/>
        <end position="11"/>
    </location>
</feature>
<dbReference type="AlphaFoldDB" id="A0A6U9YYG3"/>
<evidence type="ECO:0000313" key="4">
    <source>
        <dbReference type="EMBL" id="CAE0718046.1"/>
    </source>
</evidence>
<dbReference type="EMBL" id="HBIX01014768">
    <property type="protein sequence ID" value="CAE0718047.1"/>
    <property type="molecule type" value="Transcribed_RNA"/>
</dbReference>
<sequence length="122" mass="14302">MRRSHTKKKTIPLRSMGGSSNRTDGVRSFVRTNEQKSLANRERRTEVPAHFVKQVFTILWIIYRAVPCHSMPFHANEPWTIVYTHGVYTYTPSEKEEARTKRKIGERMNQSIILIDRRAGMQ</sequence>
<reference evidence="4" key="1">
    <citation type="submission" date="2021-01" db="EMBL/GenBank/DDBJ databases">
        <authorList>
            <person name="Corre E."/>
            <person name="Pelletier E."/>
            <person name="Niang G."/>
            <person name="Scheremetjew M."/>
            <person name="Finn R."/>
            <person name="Kale V."/>
            <person name="Holt S."/>
            <person name="Cochrane G."/>
            <person name="Meng A."/>
            <person name="Brown T."/>
            <person name="Cohen L."/>
        </authorList>
    </citation>
    <scope>NUCLEOTIDE SEQUENCE</scope>
    <source>
        <strain evidence="4">10249 10 AB</strain>
    </source>
</reference>
<feature type="region of interest" description="Disordered" evidence="1">
    <location>
        <begin position="1"/>
        <end position="44"/>
    </location>
</feature>
<accession>A0A6U9YYG3</accession>